<dbReference type="InterPro" id="IPR003661">
    <property type="entry name" value="HisK_dim/P_dom"/>
</dbReference>
<dbReference type="InterPro" id="IPR001610">
    <property type="entry name" value="PAC"/>
</dbReference>
<keyword evidence="11" id="KW-1185">Reference proteome</keyword>
<dbReference type="SUPFAM" id="SSF55785">
    <property type="entry name" value="PYP-like sensor domain (PAS domain)"/>
    <property type="match status" value="3"/>
</dbReference>
<evidence type="ECO:0000256" key="1">
    <source>
        <dbReference type="ARBA" id="ARBA00000085"/>
    </source>
</evidence>
<dbReference type="Pfam" id="PF01590">
    <property type="entry name" value="GAF"/>
    <property type="match status" value="2"/>
</dbReference>
<dbReference type="Gene3D" id="1.10.287.130">
    <property type="match status" value="1"/>
</dbReference>
<evidence type="ECO:0000256" key="4">
    <source>
        <dbReference type="ARBA" id="ARBA00022679"/>
    </source>
</evidence>
<name>A0ABU5NXG8_9GAMM</name>
<dbReference type="InterPro" id="IPR050736">
    <property type="entry name" value="Sensor_HK_Regulatory"/>
</dbReference>
<dbReference type="SUPFAM" id="SSF55781">
    <property type="entry name" value="GAF domain-like"/>
    <property type="match status" value="2"/>
</dbReference>
<dbReference type="InterPro" id="IPR005467">
    <property type="entry name" value="His_kinase_dom"/>
</dbReference>
<evidence type="ECO:0000313" key="11">
    <source>
        <dbReference type="Proteomes" id="UP001305746"/>
    </source>
</evidence>
<dbReference type="EC" id="2.7.13.3" evidence="2"/>
<dbReference type="PROSITE" id="PS50112">
    <property type="entry name" value="PAS"/>
    <property type="match status" value="2"/>
</dbReference>
<feature type="domain" description="PAS" evidence="8">
    <location>
        <begin position="593"/>
        <end position="663"/>
    </location>
</feature>
<keyword evidence="4" id="KW-0808">Transferase</keyword>
<gene>
    <name evidence="10" type="ORF">U5822_07325</name>
</gene>
<evidence type="ECO:0000256" key="6">
    <source>
        <dbReference type="ARBA" id="ARBA00023012"/>
    </source>
</evidence>
<dbReference type="SMART" id="SM00091">
    <property type="entry name" value="PAS"/>
    <property type="match status" value="3"/>
</dbReference>
<dbReference type="Pfam" id="PF08447">
    <property type="entry name" value="PAS_3"/>
    <property type="match status" value="2"/>
</dbReference>
<dbReference type="SMART" id="SM00388">
    <property type="entry name" value="HisKA"/>
    <property type="match status" value="1"/>
</dbReference>
<dbReference type="InterPro" id="IPR029016">
    <property type="entry name" value="GAF-like_dom_sf"/>
</dbReference>
<dbReference type="RefSeq" id="WP_322854975.1">
    <property type="nucleotide sequence ID" value="NZ_JAYDCJ010000003.1"/>
</dbReference>
<evidence type="ECO:0000256" key="5">
    <source>
        <dbReference type="ARBA" id="ARBA00022777"/>
    </source>
</evidence>
<dbReference type="InterPro" id="IPR004358">
    <property type="entry name" value="Sig_transdc_His_kin-like_C"/>
</dbReference>
<keyword evidence="3" id="KW-0597">Phosphoprotein</keyword>
<evidence type="ECO:0000313" key="10">
    <source>
        <dbReference type="EMBL" id="MEA1080474.1"/>
    </source>
</evidence>
<dbReference type="InterPro" id="IPR003018">
    <property type="entry name" value="GAF"/>
</dbReference>
<dbReference type="InterPro" id="IPR013655">
    <property type="entry name" value="PAS_fold_3"/>
</dbReference>
<dbReference type="Pfam" id="PF02518">
    <property type="entry name" value="HATPase_c"/>
    <property type="match status" value="1"/>
</dbReference>
<dbReference type="InterPro" id="IPR036890">
    <property type="entry name" value="HATPase_C_sf"/>
</dbReference>
<evidence type="ECO:0000256" key="2">
    <source>
        <dbReference type="ARBA" id="ARBA00012438"/>
    </source>
</evidence>
<dbReference type="CDD" id="cd16922">
    <property type="entry name" value="HATPase_EvgS-ArcB-TorS-like"/>
    <property type="match status" value="1"/>
</dbReference>
<keyword evidence="5" id="KW-0418">Kinase</keyword>
<dbReference type="PRINTS" id="PR00344">
    <property type="entry name" value="BCTRLSENSOR"/>
</dbReference>
<dbReference type="Gene3D" id="3.30.450.20">
    <property type="entry name" value="PAS domain"/>
    <property type="match status" value="3"/>
</dbReference>
<dbReference type="SUPFAM" id="SSF47384">
    <property type="entry name" value="Homodimeric domain of signal transducing histidine kinase"/>
    <property type="match status" value="1"/>
</dbReference>
<keyword evidence="6" id="KW-0902">Two-component regulatory system</keyword>
<dbReference type="InterPro" id="IPR003594">
    <property type="entry name" value="HATPase_dom"/>
</dbReference>
<dbReference type="PANTHER" id="PTHR43711">
    <property type="entry name" value="TWO-COMPONENT HISTIDINE KINASE"/>
    <property type="match status" value="1"/>
</dbReference>
<dbReference type="EMBL" id="JAYDCJ010000003">
    <property type="protein sequence ID" value="MEA1080474.1"/>
    <property type="molecule type" value="Genomic_DNA"/>
</dbReference>
<evidence type="ECO:0000259" key="7">
    <source>
        <dbReference type="PROSITE" id="PS50109"/>
    </source>
</evidence>
<dbReference type="InterPro" id="IPR000700">
    <property type="entry name" value="PAS-assoc_C"/>
</dbReference>
<comment type="catalytic activity">
    <reaction evidence="1">
        <text>ATP + protein L-histidine = ADP + protein N-phospho-L-histidine.</text>
        <dbReference type="EC" id="2.7.13.3"/>
    </reaction>
</comment>
<organism evidence="10 11">
    <name type="scientific">Marinobacter qingdaonensis</name>
    <dbReference type="NCBI Taxonomy" id="3108486"/>
    <lineage>
        <taxon>Bacteria</taxon>
        <taxon>Pseudomonadati</taxon>
        <taxon>Pseudomonadota</taxon>
        <taxon>Gammaproteobacteria</taxon>
        <taxon>Pseudomonadales</taxon>
        <taxon>Marinobacteraceae</taxon>
        <taxon>Marinobacter</taxon>
    </lineage>
</organism>
<proteinExistence type="predicted"/>
<dbReference type="Gene3D" id="3.30.450.40">
    <property type="match status" value="2"/>
</dbReference>
<evidence type="ECO:0000256" key="3">
    <source>
        <dbReference type="ARBA" id="ARBA00022553"/>
    </source>
</evidence>
<dbReference type="PROSITE" id="PS50109">
    <property type="entry name" value="HIS_KIN"/>
    <property type="match status" value="1"/>
</dbReference>
<dbReference type="CDD" id="cd00130">
    <property type="entry name" value="PAS"/>
    <property type="match status" value="3"/>
</dbReference>
<dbReference type="NCBIfam" id="TIGR00229">
    <property type="entry name" value="sensory_box"/>
    <property type="match status" value="2"/>
</dbReference>
<protein>
    <recommendedName>
        <fullName evidence="2">histidine kinase</fullName>
        <ecNumber evidence="2">2.7.13.3</ecNumber>
    </recommendedName>
</protein>
<comment type="caution">
    <text evidence="10">The sequence shown here is derived from an EMBL/GenBank/DDBJ whole genome shotgun (WGS) entry which is preliminary data.</text>
</comment>
<dbReference type="InterPro" id="IPR036097">
    <property type="entry name" value="HisK_dim/P_sf"/>
</dbReference>
<dbReference type="SUPFAM" id="SSF55874">
    <property type="entry name" value="ATPase domain of HSP90 chaperone/DNA topoisomerase II/histidine kinase"/>
    <property type="match status" value="1"/>
</dbReference>
<feature type="domain" description="Histidine kinase" evidence="7">
    <location>
        <begin position="722"/>
        <end position="940"/>
    </location>
</feature>
<dbReference type="InterPro" id="IPR000014">
    <property type="entry name" value="PAS"/>
</dbReference>
<accession>A0ABU5NXG8</accession>
<sequence length="940" mass="106963">MKAPELPRNEQERLAALNRSALLDTVPEERFDRYTRMACRIFRVPIALVTLVDHNRQWFKSCQGLTTPETPRDISFCGHAILHSDTFVIEDALNDDRFSDNPLVTEAPFIRFYAGAPLHDMDGFRLGTLCLIDRSPRKFSYEDEALLRDLADCVEREIRLQATSAFYSDLKQSERRARSVIEGTRVGTWEWNVQTGETVFNERWANICGYQLEELEPVNIQTWLNLAHPEDLVESERLLNAHFAGELDEYDYRCRMQHKDGHWVWVHDRGKVFEWTDDGRPLLMYGTHADITAEMANLERMQQQNTALSILNDLAIDPETDDDVRITRALRLGAEYLDLPLAIVSEITSNVYTVRWFDAPPDSGLSRGLTFDLADTYCAITVTRDESLSISHMARSQYCDRPCYDQFGLESYVAAPIYVQDKLFGTLNFSSPSPRPDGFSDTEVKFVTLLARWIAGVLERQVSVQTLKKLVEQTPGMLYQYRLWPDGSSAFPFSSPGIRDIFQVNSEDVEKDASVCFERIHPDDLNAVIDSIQHSARDLTGWQHQYRVRRDDHWRWIEGRATPEPLADHSTMWHGYIVDIDDKKQIQLALQESEDQLRRMFELSPIGIALNDYYTGEFLDVNEALLEPMGFTREEMMASNVNLLFGDATEQVRAQILSDLKKTGRFGPYEHEILRRDGTTYPAVTQGMRITNSSGRALVWSLIEDISERKKVDRMKNEFISTVSHELRTPLTSLAGSLGLVAGGALGPLSDQVDRMISIAARNSEQLKLLINDLLDMEKLVSGNMVMNLQPETVGPLVEDTIHRLRTYALDQHINVQFRDPDCQHQVVVDAQRLEQALTNLLSNAIKFSPKGSEVTVTASPKTDHLEIRVKDRGPGIPQIFRSRIFEKFAQADSSDTRGRRGTGLGLAITREIMTQMGGDVGFDSVEGQGSEFWLKLPYA</sequence>
<evidence type="ECO:0000259" key="9">
    <source>
        <dbReference type="PROSITE" id="PS50113"/>
    </source>
</evidence>
<dbReference type="PROSITE" id="PS50113">
    <property type="entry name" value="PAC"/>
    <property type="match status" value="1"/>
</dbReference>
<dbReference type="CDD" id="cd00082">
    <property type="entry name" value="HisKA"/>
    <property type="match status" value="1"/>
</dbReference>
<reference evidence="10 11" key="1">
    <citation type="submission" date="2023-12" db="EMBL/GenBank/DDBJ databases">
        <title>Marinobacter qingdaonensis sp. nov., isolated from the intertidal sediment of Qingdao, PR China.</title>
        <authorList>
            <person name="Li Y."/>
        </authorList>
    </citation>
    <scope>NUCLEOTIDE SEQUENCE [LARGE SCALE GENOMIC DNA]</scope>
    <source>
        <strain evidence="10 11">ASW11-75</strain>
    </source>
</reference>
<dbReference type="Pfam" id="PF00512">
    <property type="entry name" value="HisKA"/>
    <property type="match status" value="1"/>
</dbReference>
<dbReference type="SMART" id="SM00387">
    <property type="entry name" value="HATPase_c"/>
    <property type="match status" value="1"/>
</dbReference>
<dbReference type="Proteomes" id="UP001305746">
    <property type="component" value="Unassembled WGS sequence"/>
</dbReference>
<feature type="domain" description="PAC" evidence="9">
    <location>
        <begin position="667"/>
        <end position="718"/>
    </location>
</feature>
<dbReference type="Pfam" id="PF13426">
    <property type="entry name" value="PAS_9"/>
    <property type="match status" value="1"/>
</dbReference>
<dbReference type="InterPro" id="IPR035965">
    <property type="entry name" value="PAS-like_dom_sf"/>
</dbReference>
<dbReference type="PANTHER" id="PTHR43711:SF30">
    <property type="entry name" value="HISTIDINE KINASE"/>
    <property type="match status" value="1"/>
</dbReference>
<dbReference type="SMART" id="SM00065">
    <property type="entry name" value="GAF"/>
    <property type="match status" value="2"/>
</dbReference>
<dbReference type="Gene3D" id="3.30.565.10">
    <property type="entry name" value="Histidine kinase-like ATPase, C-terminal domain"/>
    <property type="match status" value="1"/>
</dbReference>
<feature type="domain" description="PAS" evidence="8">
    <location>
        <begin position="173"/>
        <end position="246"/>
    </location>
</feature>
<evidence type="ECO:0000259" key="8">
    <source>
        <dbReference type="PROSITE" id="PS50112"/>
    </source>
</evidence>
<dbReference type="SMART" id="SM00086">
    <property type="entry name" value="PAC"/>
    <property type="match status" value="3"/>
</dbReference>